<sequence length="169" mass="18385">MDKLGDVGTITGGTALLVSIGGLIYTINKINGVREDLDEMTGHLATTIGEKGTLDKMNETMDKLAMAIRQLNSNVNEIATVVTEQQKIRDQQMTCILNILKEVGEVPEDTTKLLTQKMTVSGRIHRVDNGISPIPTDINQLSAKNGMADHLTKSNGDRRTTLRHMGLGT</sequence>
<reference evidence="1" key="1">
    <citation type="journal article" date="2019" name="MBio">
        <title>Virus Genomes from Deep Sea Sediments Expand the Ocean Megavirome and Support Independent Origins of Viral Gigantism.</title>
        <authorList>
            <person name="Backstrom D."/>
            <person name="Yutin N."/>
            <person name="Jorgensen S.L."/>
            <person name="Dharamshi J."/>
            <person name="Homa F."/>
            <person name="Zaremba-Niedwiedzka K."/>
            <person name="Spang A."/>
            <person name="Wolf Y.I."/>
            <person name="Koonin E.V."/>
            <person name="Ettema T.J."/>
        </authorList>
    </citation>
    <scope>NUCLEOTIDE SEQUENCE</scope>
</reference>
<name>A0A481Z3E6_9VIRU</name>
<dbReference type="EMBL" id="MK500482">
    <property type="protein sequence ID" value="QBK90413.1"/>
    <property type="molecule type" value="Genomic_DNA"/>
</dbReference>
<gene>
    <name evidence="1" type="ORF">LCPAC103_00940</name>
</gene>
<protein>
    <submittedName>
        <fullName evidence="1">Uncharacterized protein</fullName>
    </submittedName>
</protein>
<proteinExistence type="predicted"/>
<accession>A0A481Z3E6</accession>
<evidence type="ECO:0000313" key="1">
    <source>
        <dbReference type="EMBL" id="QBK90413.1"/>
    </source>
</evidence>
<organism evidence="1">
    <name type="scientific">Pithovirus LCPAC103</name>
    <dbReference type="NCBI Taxonomy" id="2506588"/>
    <lineage>
        <taxon>Viruses</taxon>
        <taxon>Pithoviruses</taxon>
    </lineage>
</organism>